<evidence type="ECO:0000313" key="2">
    <source>
        <dbReference type="Proteomes" id="UP000515129"/>
    </source>
</evidence>
<dbReference type="InterPro" id="IPR012337">
    <property type="entry name" value="RNaseH-like_sf"/>
</dbReference>
<dbReference type="PANTHER" id="PTHR33064:SF37">
    <property type="entry name" value="RIBONUCLEASE H"/>
    <property type="match status" value="1"/>
</dbReference>
<dbReference type="GO" id="GO:0004523">
    <property type="term" value="F:RNA-DNA hybrid ribonuclease activity"/>
    <property type="evidence" value="ECO:0007669"/>
    <property type="project" value="InterPro"/>
</dbReference>
<protein>
    <submittedName>
        <fullName evidence="3">Uncharacterized protein LOC113058700</fullName>
    </submittedName>
</protein>
<dbReference type="Pfam" id="PF17919">
    <property type="entry name" value="RT_RNaseH_2"/>
    <property type="match status" value="1"/>
</dbReference>
<organism evidence="2 3">
    <name type="scientific">Carassius auratus</name>
    <name type="common">Goldfish</name>
    <dbReference type="NCBI Taxonomy" id="7957"/>
    <lineage>
        <taxon>Eukaryota</taxon>
        <taxon>Metazoa</taxon>
        <taxon>Chordata</taxon>
        <taxon>Craniata</taxon>
        <taxon>Vertebrata</taxon>
        <taxon>Euteleostomi</taxon>
        <taxon>Actinopterygii</taxon>
        <taxon>Neopterygii</taxon>
        <taxon>Teleostei</taxon>
        <taxon>Ostariophysi</taxon>
        <taxon>Cypriniformes</taxon>
        <taxon>Cyprinidae</taxon>
        <taxon>Cyprininae</taxon>
        <taxon>Carassius</taxon>
    </lineage>
</organism>
<dbReference type="Proteomes" id="UP000515129">
    <property type="component" value="Chromosome 40"/>
</dbReference>
<dbReference type="InterPro" id="IPR051320">
    <property type="entry name" value="Viral_Replic_Matur_Polypro"/>
</dbReference>
<dbReference type="Gene3D" id="3.10.20.370">
    <property type="match status" value="1"/>
</dbReference>
<dbReference type="GO" id="GO:0003676">
    <property type="term" value="F:nucleic acid binding"/>
    <property type="evidence" value="ECO:0007669"/>
    <property type="project" value="InterPro"/>
</dbReference>
<dbReference type="PROSITE" id="PS50879">
    <property type="entry name" value="RNASE_H_1"/>
    <property type="match status" value="1"/>
</dbReference>
<dbReference type="InterPro" id="IPR002156">
    <property type="entry name" value="RNaseH_domain"/>
</dbReference>
<dbReference type="AlphaFoldDB" id="A0A6P6LGM0"/>
<gene>
    <name evidence="3" type="primary">LOC113058700</name>
</gene>
<dbReference type="RefSeq" id="XP_026082641.1">
    <property type="nucleotide sequence ID" value="XM_026226856.1"/>
</dbReference>
<dbReference type="PANTHER" id="PTHR33064">
    <property type="entry name" value="POL PROTEIN"/>
    <property type="match status" value="1"/>
</dbReference>
<dbReference type="KEGG" id="caua:113058700"/>
<keyword evidence="2" id="KW-1185">Reference proteome</keyword>
<dbReference type="InterPro" id="IPR036397">
    <property type="entry name" value="RNaseH_sf"/>
</dbReference>
<dbReference type="InterPro" id="IPR043502">
    <property type="entry name" value="DNA/RNA_pol_sf"/>
</dbReference>
<sequence>MPGLRAISTDRVQLIRKMKSPRTIQQLQSFLGLINYCRSWIPDCAVHDRHLRSLIDHKAPPSTLLNWTEEAELNFTALKQAITKAPALGLPDYNKDFHLHVRETEGVAIGVLLQQHGSTYRPLVYLSKKLDNIVTGMPACLSAVAAAALVVQMAERMVLSHPLILYKSHQVGAILHNMQTQHMTAQRRSGYEATLLATKNLTIQPTASINPALLGVLGMADMVDNVTEHDCIIELTSSCSSRADLLDSPLDGGEHLYVDGSCSKPADGVYLCGYAVVSETGEIIESFALDFNSAQAAELVALIRACELMEGKRVTIYTDSKYAWGVVHHFAKTWEARDFKTIVLHCRCTQNSKADFRLVSHMCSGKSAQTY</sequence>
<evidence type="ECO:0000259" key="1">
    <source>
        <dbReference type="PROSITE" id="PS50879"/>
    </source>
</evidence>
<name>A0A6P6LGM0_CARAU</name>
<dbReference type="Gene3D" id="3.30.70.270">
    <property type="match status" value="1"/>
</dbReference>
<dbReference type="SUPFAM" id="SSF53098">
    <property type="entry name" value="Ribonuclease H-like"/>
    <property type="match status" value="1"/>
</dbReference>
<evidence type="ECO:0000313" key="3">
    <source>
        <dbReference type="RefSeq" id="XP_026082641.1"/>
    </source>
</evidence>
<dbReference type="Gene3D" id="3.30.420.10">
    <property type="entry name" value="Ribonuclease H-like superfamily/Ribonuclease H"/>
    <property type="match status" value="1"/>
</dbReference>
<dbReference type="SUPFAM" id="SSF56672">
    <property type="entry name" value="DNA/RNA polymerases"/>
    <property type="match status" value="1"/>
</dbReference>
<dbReference type="GeneID" id="113058700"/>
<dbReference type="InterPro" id="IPR043128">
    <property type="entry name" value="Rev_trsase/Diguanyl_cyclase"/>
</dbReference>
<reference evidence="3" key="1">
    <citation type="submission" date="2025-08" db="UniProtKB">
        <authorList>
            <consortium name="RefSeq"/>
        </authorList>
    </citation>
    <scope>IDENTIFICATION</scope>
    <source>
        <strain evidence="3">Wakin</strain>
        <tissue evidence="3">Muscle</tissue>
    </source>
</reference>
<dbReference type="Pfam" id="PF00075">
    <property type="entry name" value="RNase_H"/>
    <property type="match status" value="1"/>
</dbReference>
<dbReference type="InterPro" id="IPR041577">
    <property type="entry name" value="RT_RNaseH_2"/>
</dbReference>
<feature type="domain" description="RNase H type-1" evidence="1">
    <location>
        <begin position="250"/>
        <end position="371"/>
    </location>
</feature>
<proteinExistence type="predicted"/>
<accession>A0A6P6LGM0</accession>
<dbReference type="GO" id="GO:0006259">
    <property type="term" value="P:DNA metabolic process"/>
    <property type="evidence" value="ECO:0007669"/>
    <property type="project" value="UniProtKB-ARBA"/>
</dbReference>
<dbReference type="OrthoDB" id="8659875at2759"/>